<organism evidence="2 3">
    <name type="scientific">Larkinella arboricola</name>
    <dbReference type="NCBI Taxonomy" id="643671"/>
    <lineage>
        <taxon>Bacteria</taxon>
        <taxon>Pseudomonadati</taxon>
        <taxon>Bacteroidota</taxon>
        <taxon>Cytophagia</taxon>
        <taxon>Cytophagales</taxon>
        <taxon>Spirosomataceae</taxon>
        <taxon>Larkinella</taxon>
    </lineage>
</organism>
<protein>
    <submittedName>
        <fullName evidence="2">Putative NADH-flavin reductase</fullName>
    </submittedName>
</protein>
<feature type="domain" description="NAD(P)-binding" evidence="1">
    <location>
        <begin position="7"/>
        <end position="196"/>
    </location>
</feature>
<proteinExistence type="predicted"/>
<dbReference type="OrthoDB" id="9790734at2"/>
<dbReference type="Proteomes" id="UP000248790">
    <property type="component" value="Unassembled WGS sequence"/>
</dbReference>
<dbReference type="GO" id="GO:0004074">
    <property type="term" value="F:biliverdin reductase [NAD(P)H] activity"/>
    <property type="evidence" value="ECO:0007669"/>
    <property type="project" value="TreeGrafter"/>
</dbReference>
<dbReference type="PANTHER" id="PTHR43355:SF2">
    <property type="entry name" value="FLAVIN REDUCTASE (NADPH)"/>
    <property type="match status" value="1"/>
</dbReference>
<dbReference type="GO" id="GO:0042602">
    <property type="term" value="F:riboflavin reductase (NADPH) activity"/>
    <property type="evidence" value="ECO:0007669"/>
    <property type="project" value="TreeGrafter"/>
</dbReference>
<evidence type="ECO:0000259" key="1">
    <source>
        <dbReference type="Pfam" id="PF13460"/>
    </source>
</evidence>
<reference evidence="2 3" key="1">
    <citation type="submission" date="2018-06" db="EMBL/GenBank/DDBJ databases">
        <title>Genomic Encyclopedia of Archaeal and Bacterial Type Strains, Phase II (KMG-II): from individual species to whole genera.</title>
        <authorList>
            <person name="Goeker M."/>
        </authorList>
    </citation>
    <scope>NUCLEOTIDE SEQUENCE [LARGE SCALE GENOMIC DNA]</scope>
    <source>
        <strain evidence="2 3">DSM 21851</strain>
    </source>
</reference>
<sequence length="208" mass="22792">MRLIIFGSTGSVGRQIVAQALAQGHTVTAFARNPAALQPLQHTRLTLHQGDVLNLAAVEQAVKGHDAVLCALGAGRKGTVRSEGTKNIIRAMEQTGVKRLICQTTLGAGDSKGNLNFFWKYVMFGFLLKEAMKDHELQEQYVRQSSLDWTLVRPAAFTDGAVTGKYRHGFASDAQELTLKISRADVADFLLKQLTTDEYLKKTPGLSY</sequence>
<evidence type="ECO:0000313" key="3">
    <source>
        <dbReference type="Proteomes" id="UP000248790"/>
    </source>
</evidence>
<dbReference type="InterPro" id="IPR016040">
    <property type="entry name" value="NAD(P)-bd_dom"/>
</dbReference>
<accession>A0A327WYJ3</accession>
<dbReference type="PANTHER" id="PTHR43355">
    <property type="entry name" value="FLAVIN REDUCTASE (NADPH)"/>
    <property type="match status" value="1"/>
</dbReference>
<dbReference type="Gene3D" id="3.40.50.720">
    <property type="entry name" value="NAD(P)-binding Rossmann-like Domain"/>
    <property type="match status" value="1"/>
</dbReference>
<comment type="caution">
    <text evidence="2">The sequence shown here is derived from an EMBL/GenBank/DDBJ whole genome shotgun (WGS) entry which is preliminary data.</text>
</comment>
<gene>
    <name evidence="2" type="ORF">LX87_02721</name>
</gene>
<dbReference type="CDD" id="cd05244">
    <property type="entry name" value="BVR-B_like_SDR_a"/>
    <property type="match status" value="1"/>
</dbReference>
<dbReference type="InterPro" id="IPR051606">
    <property type="entry name" value="Polyketide_Oxido-like"/>
</dbReference>
<name>A0A327WYJ3_LARAB</name>
<dbReference type="EMBL" id="QLMC01000003">
    <property type="protein sequence ID" value="RAJ97816.1"/>
    <property type="molecule type" value="Genomic_DNA"/>
</dbReference>
<keyword evidence="3" id="KW-1185">Reference proteome</keyword>
<dbReference type="InterPro" id="IPR036291">
    <property type="entry name" value="NAD(P)-bd_dom_sf"/>
</dbReference>
<dbReference type="Pfam" id="PF13460">
    <property type="entry name" value="NAD_binding_10"/>
    <property type="match status" value="1"/>
</dbReference>
<dbReference type="SUPFAM" id="SSF51735">
    <property type="entry name" value="NAD(P)-binding Rossmann-fold domains"/>
    <property type="match status" value="1"/>
</dbReference>
<dbReference type="RefSeq" id="WP_111628777.1">
    <property type="nucleotide sequence ID" value="NZ_QLMC01000003.1"/>
</dbReference>
<dbReference type="AlphaFoldDB" id="A0A327WYJ3"/>
<evidence type="ECO:0000313" key="2">
    <source>
        <dbReference type="EMBL" id="RAJ97816.1"/>
    </source>
</evidence>